<keyword evidence="4" id="KW-1185">Reference proteome</keyword>
<feature type="transmembrane region" description="Helical" evidence="2">
    <location>
        <begin position="340"/>
        <end position="361"/>
    </location>
</feature>
<dbReference type="EMBL" id="JBBPCC010000001">
    <property type="protein sequence ID" value="MEK8126359.1"/>
    <property type="molecule type" value="Genomic_DNA"/>
</dbReference>
<feature type="transmembrane region" description="Helical" evidence="2">
    <location>
        <begin position="160"/>
        <end position="181"/>
    </location>
</feature>
<dbReference type="RefSeq" id="WP_341413419.1">
    <property type="nucleotide sequence ID" value="NZ_JBBPCC010000001.1"/>
</dbReference>
<feature type="region of interest" description="Disordered" evidence="1">
    <location>
        <begin position="435"/>
        <end position="455"/>
    </location>
</feature>
<evidence type="ECO:0000256" key="1">
    <source>
        <dbReference type="SAM" id="MobiDB-lite"/>
    </source>
</evidence>
<organism evidence="3 4">
    <name type="scientific">Paenibacillus filicis</name>
    <dbReference type="NCBI Taxonomy" id="669464"/>
    <lineage>
        <taxon>Bacteria</taxon>
        <taxon>Bacillati</taxon>
        <taxon>Bacillota</taxon>
        <taxon>Bacilli</taxon>
        <taxon>Bacillales</taxon>
        <taxon>Paenibacillaceae</taxon>
        <taxon>Paenibacillus</taxon>
    </lineage>
</organism>
<accession>A0ABU9DC76</accession>
<proteinExistence type="predicted"/>
<feature type="transmembrane region" description="Helical" evidence="2">
    <location>
        <begin position="187"/>
        <end position="207"/>
    </location>
</feature>
<feature type="transmembrane region" description="Helical" evidence="2">
    <location>
        <begin position="12"/>
        <end position="35"/>
    </location>
</feature>
<feature type="transmembrane region" description="Helical" evidence="2">
    <location>
        <begin position="81"/>
        <end position="104"/>
    </location>
</feature>
<feature type="transmembrane region" description="Helical" evidence="2">
    <location>
        <begin position="408"/>
        <end position="426"/>
    </location>
</feature>
<keyword evidence="2" id="KW-0472">Membrane</keyword>
<sequence length="455" mass="49688">MSEPAHQRISFGQLLAFFLPLGISASLVTISHVIINSTLARSAHPEIIIASYALPMSILGITERPAVLLRQTCSALVRDRISFRAMSIVSLYVLGSIFAIGLAISYSPLGPWLFTGVFGAEESMIAPMMDVFRILMFVSIFSGIRCLFHGIIISNMRTKWLTIGMGIRLVAMYLVSLYFIHTGVTSGRVGAIIFLVGMVIEAIVSVWEGRSLLKHHIPEKKAEHPVERPGQIFGFYKPLLYSSIIAIIASPAINAFLGKTNDIQLSIAAFAIAASLTNLVTSFFSYVHQIVLNFYRKDAATVVRFAVMVSCLPTLLLALLSYTSAGPWFMEHVMGVNERLMNASLSTLRVFMLLTLIFPWLDFGNGMLMLRRQTKTMVWSQAANVCTTLIVLLVCILLTPGWNSVIGALAQSLGLAAEASVVWLILRAAKRSGLDPAAFGSSSRKAGNSMTESSD</sequence>
<feature type="transmembrane region" description="Helical" evidence="2">
    <location>
        <begin position="47"/>
        <end position="69"/>
    </location>
</feature>
<protein>
    <submittedName>
        <fullName evidence="3">Multi antimicrobial extrusion protein MatE</fullName>
    </submittedName>
</protein>
<evidence type="ECO:0000313" key="3">
    <source>
        <dbReference type="EMBL" id="MEK8126359.1"/>
    </source>
</evidence>
<feature type="transmembrane region" description="Helical" evidence="2">
    <location>
        <begin position="263"/>
        <end position="287"/>
    </location>
</feature>
<comment type="caution">
    <text evidence="3">The sequence shown here is derived from an EMBL/GenBank/DDBJ whole genome shotgun (WGS) entry which is preliminary data.</text>
</comment>
<feature type="transmembrane region" description="Helical" evidence="2">
    <location>
        <begin position="124"/>
        <end position="148"/>
    </location>
</feature>
<dbReference type="Proteomes" id="UP001469365">
    <property type="component" value="Unassembled WGS sequence"/>
</dbReference>
<feature type="transmembrane region" description="Helical" evidence="2">
    <location>
        <begin position="238"/>
        <end position="257"/>
    </location>
</feature>
<feature type="compositionally biased region" description="Polar residues" evidence="1">
    <location>
        <begin position="440"/>
        <end position="455"/>
    </location>
</feature>
<feature type="transmembrane region" description="Helical" evidence="2">
    <location>
        <begin position="382"/>
        <end position="402"/>
    </location>
</feature>
<evidence type="ECO:0000313" key="4">
    <source>
        <dbReference type="Proteomes" id="UP001469365"/>
    </source>
</evidence>
<keyword evidence="2" id="KW-1133">Transmembrane helix</keyword>
<name>A0ABU9DC76_9BACL</name>
<evidence type="ECO:0000256" key="2">
    <source>
        <dbReference type="SAM" id="Phobius"/>
    </source>
</evidence>
<keyword evidence="2" id="KW-0812">Transmembrane</keyword>
<gene>
    <name evidence="3" type="ORF">WMW72_00365</name>
</gene>
<reference evidence="3 4" key="1">
    <citation type="submission" date="2024-04" db="EMBL/GenBank/DDBJ databases">
        <title>draft genome sequnece of Paenibacillus filicis.</title>
        <authorList>
            <person name="Kim D.-U."/>
        </authorList>
    </citation>
    <scope>NUCLEOTIDE SEQUENCE [LARGE SCALE GENOMIC DNA]</scope>
    <source>
        <strain evidence="3 4">KACC14197</strain>
    </source>
</reference>
<feature type="transmembrane region" description="Helical" evidence="2">
    <location>
        <begin position="299"/>
        <end position="320"/>
    </location>
</feature>